<dbReference type="GO" id="GO:0005829">
    <property type="term" value="C:cytosol"/>
    <property type="evidence" value="ECO:0007669"/>
    <property type="project" value="TreeGrafter"/>
</dbReference>
<dbReference type="CDD" id="cd00093">
    <property type="entry name" value="HTH_XRE"/>
    <property type="match status" value="1"/>
</dbReference>
<dbReference type="SMART" id="SM00530">
    <property type="entry name" value="HTH_XRE"/>
    <property type="match status" value="1"/>
</dbReference>
<protein>
    <submittedName>
        <fullName evidence="5">Transcriptional regulator, XRE family with cupin sensor</fullName>
    </submittedName>
</protein>
<dbReference type="InterPro" id="IPR013096">
    <property type="entry name" value="Cupin_2"/>
</dbReference>
<dbReference type="OrthoDB" id="9781521at2"/>
<dbReference type="Pfam" id="PF01381">
    <property type="entry name" value="HTH_3"/>
    <property type="match status" value="1"/>
</dbReference>
<evidence type="ECO:0000313" key="6">
    <source>
        <dbReference type="Proteomes" id="UP000192738"/>
    </source>
</evidence>
<dbReference type="EMBL" id="FWXI01000004">
    <property type="protein sequence ID" value="SMC48824.1"/>
    <property type="molecule type" value="Genomic_DNA"/>
</dbReference>
<dbReference type="PANTHER" id="PTHR46797:SF23">
    <property type="entry name" value="HTH-TYPE TRANSCRIPTIONAL REGULATOR SUTR"/>
    <property type="match status" value="1"/>
</dbReference>
<accession>A0A1W1ZKB2</accession>
<keyword evidence="1" id="KW-0805">Transcription regulation</keyword>
<dbReference type="InterPro" id="IPR014710">
    <property type="entry name" value="RmlC-like_jellyroll"/>
</dbReference>
<dbReference type="STRING" id="112901.SAMN04488500_10411"/>
<evidence type="ECO:0000313" key="5">
    <source>
        <dbReference type="EMBL" id="SMC48824.1"/>
    </source>
</evidence>
<dbReference type="Gene3D" id="1.10.260.40">
    <property type="entry name" value="lambda repressor-like DNA-binding domains"/>
    <property type="match status" value="1"/>
</dbReference>
<dbReference type="GO" id="GO:0003700">
    <property type="term" value="F:DNA-binding transcription factor activity"/>
    <property type="evidence" value="ECO:0007669"/>
    <property type="project" value="TreeGrafter"/>
</dbReference>
<sequence length="184" mass="21134">MENLSVIIGKNLYDIRKKKNLSLDKVSELTGVSKPMLGQIERGLSNPSVAILWKIASGLNVSFSYFIEANDDEIRYIPFKEVHPLYEYKNKMAAYPLFPYDDKRRFEIFTIYLQPGCDHISTPHNDGVEEYIIITEGEMELVIAETVYKLAKGDALAFAANKAHTYRNTSEKPVCFNDIIYYFN</sequence>
<dbReference type="Proteomes" id="UP000192738">
    <property type="component" value="Unassembled WGS sequence"/>
</dbReference>
<dbReference type="InterPro" id="IPR011051">
    <property type="entry name" value="RmlC_Cupin_sf"/>
</dbReference>
<dbReference type="InterPro" id="IPR050807">
    <property type="entry name" value="TransReg_Diox_bact_type"/>
</dbReference>
<keyword evidence="6" id="KW-1185">Reference proteome</keyword>
<dbReference type="GO" id="GO:0003677">
    <property type="term" value="F:DNA binding"/>
    <property type="evidence" value="ECO:0007669"/>
    <property type="project" value="UniProtKB-KW"/>
</dbReference>
<dbReference type="RefSeq" id="WP_084574680.1">
    <property type="nucleotide sequence ID" value="NZ_CP155572.1"/>
</dbReference>
<keyword evidence="2" id="KW-0238">DNA-binding</keyword>
<evidence type="ECO:0000256" key="3">
    <source>
        <dbReference type="ARBA" id="ARBA00023163"/>
    </source>
</evidence>
<evidence type="ECO:0000259" key="4">
    <source>
        <dbReference type="PROSITE" id="PS50943"/>
    </source>
</evidence>
<dbReference type="PROSITE" id="PS50943">
    <property type="entry name" value="HTH_CROC1"/>
    <property type="match status" value="1"/>
</dbReference>
<dbReference type="AlphaFoldDB" id="A0A1W1ZKB2"/>
<name>A0A1W1ZKB2_9FIRM</name>
<dbReference type="Pfam" id="PF07883">
    <property type="entry name" value="Cupin_2"/>
    <property type="match status" value="1"/>
</dbReference>
<dbReference type="Gene3D" id="2.60.120.10">
    <property type="entry name" value="Jelly Rolls"/>
    <property type="match status" value="1"/>
</dbReference>
<reference evidence="5 6" key="1">
    <citation type="submission" date="2017-04" db="EMBL/GenBank/DDBJ databases">
        <authorList>
            <person name="Afonso C.L."/>
            <person name="Miller P.J."/>
            <person name="Scott M.A."/>
            <person name="Spackman E."/>
            <person name="Goraichik I."/>
            <person name="Dimitrov K.M."/>
            <person name="Suarez D.L."/>
            <person name="Swayne D.E."/>
        </authorList>
    </citation>
    <scope>NUCLEOTIDE SEQUENCE [LARGE SCALE GENOMIC DNA]</scope>
    <source>
        <strain evidence="5 6">DSM 5090</strain>
    </source>
</reference>
<feature type="domain" description="HTH cro/C1-type" evidence="4">
    <location>
        <begin position="12"/>
        <end position="66"/>
    </location>
</feature>
<dbReference type="InterPro" id="IPR001387">
    <property type="entry name" value="Cro/C1-type_HTH"/>
</dbReference>
<evidence type="ECO:0000256" key="1">
    <source>
        <dbReference type="ARBA" id="ARBA00023015"/>
    </source>
</evidence>
<gene>
    <name evidence="5" type="ORF">SAMN04488500_10411</name>
</gene>
<organism evidence="5 6">
    <name type="scientific">Sporomusa malonica</name>
    <dbReference type="NCBI Taxonomy" id="112901"/>
    <lineage>
        <taxon>Bacteria</taxon>
        <taxon>Bacillati</taxon>
        <taxon>Bacillota</taxon>
        <taxon>Negativicutes</taxon>
        <taxon>Selenomonadales</taxon>
        <taxon>Sporomusaceae</taxon>
        <taxon>Sporomusa</taxon>
    </lineage>
</organism>
<dbReference type="PANTHER" id="PTHR46797">
    <property type="entry name" value="HTH-TYPE TRANSCRIPTIONAL REGULATOR"/>
    <property type="match status" value="1"/>
</dbReference>
<dbReference type="SUPFAM" id="SSF47413">
    <property type="entry name" value="lambda repressor-like DNA-binding domains"/>
    <property type="match status" value="1"/>
</dbReference>
<proteinExistence type="predicted"/>
<dbReference type="SUPFAM" id="SSF51182">
    <property type="entry name" value="RmlC-like cupins"/>
    <property type="match status" value="1"/>
</dbReference>
<dbReference type="InterPro" id="IPR010982">
    <property type="entry name" value="Lambda_DNA-bd_dom_sf"/>
</dbReference>
<keyword evidence="3" id="KW-0804">Transcription</keyword>
<dbReference type="CDD" id="cd02209">
    <property type="entry name" value="cupin_XRE_C"/>
    <property type="match status" value="1"/>
</dbReference>
<evidence type="ECO:0000256" key="2">
    <source>
        <dbReference type="ARBA" id="ARBA00023125"/>
    </source>
</evidence>